<dbReference type="PANTHER" id="PTHR30204">
    <property type="entry name" value="REDOX-CYCLING DRUG-SENSING TRANSCRIPTIONAL ACTIVATOR SOXR"/>
    <property type="match status" value="1"/>
</dbReference>
<gene>
    <name evidence="6" type="ORF">SAMN05421505_1282</name>
</gene>
<organism evidence="6 7">
    <name type="scientific">Sinosporangium album</name>
    <dbReference type="NCBI Taxonomy" id="504805"/>
    <lineage>
        <taxon>Bacteria</taxon>
        <taxon>Bacillati</taxon>
        <taxon>Actinomycetota</taxon>
        <taxon>Actinomycetes</taxon>
        <taxon>Streptosporangiales</taxon>
        <taxon>Streptosporangiaceae</taxon>
        <taxon>Sinosporangium</taxon>
    </lineage>
</organism>
<keyword evidence="7" id="KW-1185">Reference proteome</keyword>
<dbReference type="SMART" id="SM00422">
    <property type="entry name" value="HTH_MERR"/>
    <property type="match status" value="1"/>
</dbReference>
<dbReference type="RefSeq" id="WP_093173454.1">
    <property type="nucleotide sequence ID" value="NZ_FNCN01000028.1"/>
</dbReference>
<dbReference type="EMBL" id="FNCN01000028">
    <property type="protein sequence ID" value="SDH95220.1"/>
    <property type="molecule type" value="Genomic_DNA"/>
</dbReference>
<evidence type="ECO:0000313" key="7">
    <source>
        <dbReference type="Proteomes" id="UP000198923"/>
    </source>
</evidence>
<keyword evidence="4" id="KW-0175">Coiled coil</keyword>
<feature type="coiled-coil region" evidence="4">
    <location>
        <begin position="85"/>
        <end position="112"/>
    </location>
</feature>
<dbReference type="Pfam" id="PF13411">
    <property type="entry name" value="MerR_1"/>
    <property type="match status" value="1"/>
</dbReference>
<dbReference type="Proteomes" id="UP000198923">
    <property type="component" value="Unassembled WGS sequence"/>
</dbReference>
<dbReference type="OrthoDB" id="5296483at2"/>
<evidence type="ECO:0000256" key="3">
    <source>
        <dbReference type="ARBA" id="ARBA00023163"/>
    </source>
</evidence>
<name>A0A1G8GLP4_9ACTN</name>
<evidence type="ECO:0000256" key="4">
    <source>
        <dbReference type="SAM" id="Coils"/>
    </source>
</evidence>
<keyword evidence="3" id="KW-0804">Transcription</keyword>
<accession>A0A1G8GLP4</accession>
<reference evidence="6 7" key="1">
    <citation type="submission" date="2016-10" db="EMBL/GenBank/DDBJ databases">
        <authorList>
            <person name="de Groot N.N."/>
        </authorList>
    </citation>
    <scope>NUCLEOTIDE SEQUENCE [LARGE SCALE GENOMIC DNA]</scope>
    <source>
        <strain evidence="6 7">CPCC 201354</strain>
    </source>
</reference>
<feature type="domain" description="HTH merR-type" evidence="5">
    <location>
        <begin position="1"/>
        <end position="68"/>
    </location>
</feature>
<sequence>MRIGELAERVGVSTRALRYYEQHGLLSSAREGNGYRDFDELAVVRARNIKHLLDAGLTVEDVQGYAAHGCLDRPLNQGPRCAAELETTGRRLAELDERMERLRRHRERLAAHQSALEALG</sequence>
<dbReference type="SUPFAM" id="SSF46955">
    <property type="entry name" value="Putative DNA-binding domain"/>
    <property type="match status" value="1"/>
</dbReference>
<dbReference type="PROSITE" id="PS50937">
    <property type="entry name" value="HTH_MERR_2"/>
    <property type="match status" value="1"/>
</dbReference>
<proteinExistence type="predicted"/>
<evidence type="ECO:0000313" key="6">
    <source>
        <dbReference type="EMBL" id="SDH95220.1"/>
    </source>
</evidence>
<protein>
    <submittedName>
        <fullName evidence="6">DNA-binding transcriptional regulator, MerR family</fullName>
    </submittedName>
</protein>
<dbReference type="Gene3D" id="1.10.1660.10">
    <property type="match status" value="1"/>
</dbReference>
<dbReference type="PANTHER" id="PTHR30204:SF94">
    <property type="entry name" value="HEAVY METAL-DEPENDENT TRANSCRIPTIONAL REGULATOR HI_0293-RELATED"/>
    <property type="match status" value="1"/>
</dbReference>
<dbReference type="STRING" id="504805.SAMN05421505_1282"/>
<dbReference type="InterPro" id="IPR000551">
    <property type="entry name" value="MerR-type_HTH_dom"/>
</dbReference>
<dbReference type="InterPro" id="IPR047057">
    <property type="entry name" value="MerR_fam"/>
</dbReference>
<keyword evidence="2 6" id="KW-0238">DNA-binding</keyword>
<evidence type="ECO:0000259" key="5">
    <source>
        <dbReference type="PROSITE" id="PS50937"/>
    </source>
</evidence>
<dbReference type="AlphaFoldDB" id="A0A1G8GLP4"/>
<evidence type="ECO:0000256" key="2">
    <source>
        <dbReference type="ARBA" id="ARBA00023125"/>
    </source>
</evidence>
<evidence type="ECO:0000256" key="1">
    <source>
        <dbReference type="ARBA" id="ARBA00023015"/>
    </source>
</evidence>
<dbReference type="GO" id="GO:0003700">
    <property type="term" value="F:DNA-binding transcription factor activity"/>
    <property type="evidence" value="ECO:0007669"/>
    <property type="project" value="InterPro"/>
</dbReference>
<dbReference type="GO" id="GO:0003677">
    <property type="term" value="F:DNA binding"/>
    <property type="evidence" value="ECO:0007669"/>
    <property type="project" value="UniProtKB-KW"/>
</dbReference>
<dbReference type="InterPro" id="IPR009061">
    <property type="entry name" value="DNA-bd_dom_put_sf"/>
</dbReference>
<dbReference type="PROSITE" id="PS00552">
    <property type="entry name" value="HTH_MERR_1"/>
    <property type="match status" value="1"/>
</dbReference>
<dbReference type="PRINTS" id="PR00040">
    <property type="entry name" value="HTHMERR"/>
</dbReference>
<keyword evidence="1" id="KW-0805">Transcription regulation</keyword>